<feature type="signal peptide" evidence="4">
    <location>
        <begin position="1"/>
        <end position="23"/>
    </location>
</feature>
<protein>
    <submittedName>
        <fullName evidence="5">Uncharacterized protein</fullName>
    </submittedName>
</protein>
<feature type="repeat" description="ANK" evidence="3">
    <location>
        <begin position="352"/>
        <end position="385"/>
    </location>
</feature>
<feature type="repeat" description="ANK" evidence="3">
    <location>
        <begin position="557"/>
        <end position="590"/>
    </location>
</feature>
<evidence type="ECO:0000256" key="3">
    <source>
        <dbReference type="PROSITE-ProRule" id="PRU00023"/>
    </source>
</evidence>
<dbReference type="PROSITE" id="PS50088">
    <property type="entry name" value="ANK_REPEAT"/>
    <property type="match status" value="8"/>
</dbReference>
<evidence type="ECO:0000256" key="4">
    <source>
        <dbReference type="SAM" id="SignalP"/>
    </source>
</evidence>
<dbReference type="Proteomes" id="UP000039324">
    <property type="component" value="Unassembled WGS sequence"/>
</dbReference>
<dbReference type="STRING" id="37360.A0A0G4J2G3"/>
<keyword evidence="2 3" id="KW-0040">ANK repeat</keyword>
<proteinExistence type="predicted"/>
<dbReference type="PANTHER" id="PTHR24198">
    <property type="entry name" value="ANKYRIN REPEAT AND PROTEIN KINASE DOMAIN-CONTAINING PROTEIN"/>
    <property type="match status" value="1"/>
</dbReference>
<feature type="repeat" description="ANK" evidence="3">
    <location>
        <begin position="248"/>
        <end position="281"/>
    </location>
</feature>
<dbReference type="PROSITE" id="PS50297">
    <property type="entry name" value="ANK_REP_REGION"/>
    <property type="match status" value="3"/>
</dbReference>
<gene>
    <name evidence="5" type="ORF">PBRA_008760</name>
</gene>
<feature type="repeat" description="ANK" evidence="3">
    <location>
        <begin position="318"/>
        <end position="351"/>
    </location>
</feature>
<feature type="repeat" description="ANK" evidence="3">
    <location>
        <begin position="488"/>
        <end position="510"/>
    </location>
</feature>
<keyword evidence="6" id="KW-1185">Reference proteome</keyword>
<dbReference type="OrthoDB" id="1577640at2759"/>
<evidence type="ECO:0000256" key="2">
    <source>
        <dbReference type="ARBA" id="ARBA00023043"/>
    </source>
</evidence>
<sequence length="715" mass="77249">MGRYAAGLQWLIGSALLCARLSAVTLESSDGVALHVDTKRAVAHSGRLRRLVAGDLGRQGGASVVVGGATRVELGLIVDYMNRFEPDQDADRAMEWVQHWSGTADLTVESRLLTAAHYLQMRSLLVAIASTKRTWVDIVALRDLVPSDTMHVVVNNAPGVVRLLQLARTNLLKPELVIHLYNLLLTAGGVPEGTRKAPIEVRQRLATAYAAELVDGLLVFAAAHGERLVVELLVTAPCIDVNHRHGRSRTTALHRAANQGFLDIVNVLLHAPGIDVNARDGHRMTALHRCLMHQGRYDIIALLVRFPGIDVNARETQHDWAPLHRAVVNGDGDAVARLLEVPAIDVNAADRFGRTPLHWAASTGCARIVAMLLRAPGVNVNARDRSQASALHMAARDGHAHVAKMLLLRADVNAQQDYMHWTPLHVAVQYGSAGVVDVLLGVDGVDVNARDVRRNTPLRLAVTERHVHIVESLLKGASEVDVNARGLDDWTALHAAADSGHAGIVRLLLEAPGVAVNAPGDSSARTALHCAANRGHEVVVGLLLNATGTDVNACDAVGKTPLHDAAIRGHRHVVELLLNARGVDVSVEDTATGRTASESARENGHEDVALMLDDYARTLSMKQASVTGTSSSGMARAYHDYRNRRGPPNMVSRKSWFHGEARYPATSTYRTGWAPHLVRPRSSMLLQVLRSPRSSRVSLPAVVPTLSFSSQIGMR</sequence>
<feature type="repeat" description="ANK" evidence="3">
    <location>
        <begin position="523"/>
        <end position="556"/>
    </location>
</feature>
<dbReference type="InterPro" id="IPR011333">
    <property type="entry name" value="SKP1/BTB/POZ_sf"/>
</dbReference>
<feature type="repeat" description="ANK" evidence="3">
    <location>
        <begin position="453"/>
        <end position="485"/>
    </location>
</feature>
<dbReference type="Pfam" id="PF12796">
    <property type="entry name" value="Ank_2"/>
    <property type="match status" value="4"/>
</dbReference>
<organism evidence="5 6">
    <name type="scientific">Plasmodiophora brassicae</name>
    <name type="common">Clubroot disease agent</name>
    <dbReference type="NCBI Taxonomy" id="37360"/>
    <lineage>
        <taxon>Eukaryota</taxon>
        <taxon>Sar</taxon>
        <taxon>Rhizaria</taxon>
        <taxon>Endomyxa</taxon>
        <taxon>Phytomyxea</taxon>
        <taxon>Plasmodiophorida</taxon>
        <taxon>Plasmodiophoridae</taxon>
        <taxon>Plasmodiophora</taxon>
    </lineage>
</organism>
<reference evidence="5 6" key="1">
    <citation type="submission" date="2015-02" db="EMBL/GenBank/DDBJ databases">
        <authorList>
            <person name="Chooi Y.-H."/>
        </authorList>
    </citation>
    <scope>NUCLEOTIDE SEQUENCE [LARGE SCALE GENOMIC DNA]</scope>
    <source>
        <strain evidence="5">E3</strain>
    </source>
</reference>
<dbReference type="SMART" id="SM00248">
    <property type="entry name" value="ANK"/>
    <property type="match status" value="11"/>
</dbReference>
<dbReference type="PANTHER" id="PTHR24198:SF165">
    <property type="entry name" value="ANKYRIN REPEAT-CONTAINING PROTEIN-RELATED"/>
    <property type="match status" value="1"/>
</dbReference>
<dbReference type="InterPro" id="IPR002110">
    <property type="entry name" value="Ankyrin_rpt"/>
</dbReference>
<evidence type="ECO:0000313" key="6">
    <source>
        <dbReference type="Proteomes" id="UP000039324"/>
    </source>
</evidence>
<dbReference type="AlphaFoldDB" id="A0A0G4J2G3"/>
<dbReference type="Gene3D" id="3.30.710.10">
    <property type="entry name" value="Potassium Channel Kv1.1, Chain A"/>
    <property type="match status" value="1"/>
</dbReference>
<feature type="repeat" description="ANK" evidence="3">
    <location>
        <begin position="419"/>
        <end position="452"/>
    </location>
</feature>
<dbReference type="Pfam" id="PF00023">
    <property type="entry name" value="Ank"/>
    <property type="match status" value="1"/>
</dbReference>
<evidence type="ECO:0000256" key="1">
    <source>
        <dbReference type="ARBA" id="ARBA00022737"/>
    </source>
</evidence>
<evidence type="ECO:0000313" key="5">
    <source>
        <dbReference type="EMBL" id="CEP01818.1"/>
    </source>
</evidence>
<dbReference type="SUPFAM" id="SSF48403">
    <property type="entry name" value="Ankyrin repeat"/>
    <property type="match status" value="1"/>
</dbReference>
<dbReference type="Gene3D" id="1.25.40.20">
    <property type="entry name" value="Ankyrin repeat-containing domain"/>
    <property type="match status" value="4"/>
</dbReference>
<dbReference type="InterPro" id="IPR036770">
    <property type="entry name" value="Ankyrin_rpt-contain_sf"/>
</dbReference>
<name>A0A0G4J2G3_PLABS</name>
<feature type="chain" id="PRO_5005193419" evidence="4">
    <location>
        <begin position="24"/>
        <end position="715"/>
    </location>
</feature>
<dbReference type="EMBL" id="CDSF01000119">
    <property type="protein sequence ID" value="CEP01818.1"/>
    <property type="molecule type" value="Genomic_DNA"/>
</dbReference>
<keyword evidence="1" id="KW-0677">Repeat</keyword>
<accession>A0A0G4J2G3</accession>
<keyword evidence="4" id="KW-0732">Signal</keyword>